<dbReference type="InterPro" id="IPR014756">
    <property type="entry name" value="Ig_E-set"/>
</dbReference>
<dbReference type="PANTHER" id="PTHR32208:SF21">
    <property type="entry name" value="LOW QUALITY PROTEIN: ALDEHYDE OXIDASE GLOX-LIKE"/>
    <property type="match status" value="1"/>
</dbReference>
<protein>
    <submittedName>
        <fullName evidence="6">Putative glyoxal oxidase</fullName>
    </submittedName>
</protein>
<dbReference type="Pfam" id="PF09118">
    <property type="entry name" value="GO-like_E_set"/>
    <property type="match status" value="1"/>
</dbReference>
<gene>
    <name evidence="6" type="ORF">BD324DRAFT_650057</name>
</gene>
<dbReference type="InParanoid" id="A0A1Y1UKY5"/>
<feature type="signal peptide" evidence="3">
    <location>
        <begin position="1"/>
        <end position="24"/>
    </location>
</feature>
<comment type="caution">
    <text evidence="6">The sequence shown here is derived from an EMBL/GenBank/DDBJ whole genome shotgun (WGS) entry which is preliminary data.</text>
</comment>
<evidence type="ECO:0000313" key="6">
    <source>
        <dbReference type="EMBL" id="ORX38711.1"/>
    </source>
</evidence>
<keyword evidence="7" id="KW-1185">Reference proteome</keyword>
<evidence type="ECO:0000256" key="1">
    <source>
        <dbReference type="ARBA" id="ARBA00022729"/>
    </source>
</evidence>
<dbReference type="InterPro" id="IPR009880">
    <property type="entry name" value="Glyoxal_oxidase_N"/>
</dbReference>
<evidence type="ECO:0000256" key="2">
    <source>
        <dbReference type="SAM" id="MobiDB-lite"/>
    </source>
</evidence>
<dbReference type="InterPro" id="IPR015202">
    <property type="entry name" value="GO-like_E_set"/>
</dbReference>
<dbReference type="InterPro" id="IPR013783">
    <property type="entry name" value="Ig-like_fold"/>
</dbReference>
<dbReference type="OrthoDB" id="2019572at2759"/>
<dbReference type="SUPFAM" id="SSF81296">
    <property type="entry name" value="E set domains"/>
    <property type="match status" value="1"/>
</dbReference>
<dbReference type="PANTHER" id="PTHR32208">
    <property type="entry name" value="SECRETED PROTEIN-RELATED"/>
    <property type="match status" value="1"/>
</dbReference>
<dbReference type="SUPFAM" id="SSF50965">
    <property type="entry name" value="Galactose oxidase, central domain"/>
    <property type="match status" value="1"/>
</dbReference>
<dbReference type="InterPro" id="IPR037293">
    <property type="entry name" value="Gal_Oxidase_central_sf"/>
</dbReference>
<dbReference type="EMBL" id="NBSH01000004">
    <property type="protein sequence ID" value="ORX38711.1"/>
    <property type="molecule type" value="Genomic_DNA"/>
</dbReference>
<sequence>MSSLNMATLLPLLPLLASLPSALASPYRYVGGEELRKRATTNTTTPLGFEQVSASMGISAQMMFLGNTEKVYVLDKTENNPATVTGPWGTHPAWAVEYDLATNDYRTMDVLSNTFCAGGSVLGNGTWVVFGGNKPITTGGKDNVGSAGAYSDEDGGSAIRMMDPCTDESCDWQQPNIGNFNLTSSAGGYLLMTSKRWYPTVETLEDGSVIVIGGDINGGYVNDVYQDNPTYEFFPHKGTDEPIHLQWLADTLPINLYPLTWLMPDGQLFMQANRSTILYNWKNQTTTQLPAMPYAARVYPASAATAMLPLTPENNYTPTVLFCGGSNPPQWGDGIAGYNVTAVQADNTCVRINPMDENPEYITDDYMFEGRSMGEFVILPDGNLWMGNGVGYGTAGYGSDKWSIGMSYGQEPVYMPALYNPNAPAGGRWNRTGLTASSAERMYHSSAILLPDSSVFVSGSNPNADFTTEQWPSRTDAEKWYPWYYNEPRPTLPSSAPTSLSYGGDAFNVTLDTYDQTAVESAHVVIIRGGFHTHAIGFGQRSLTLNSTYTVNQNTNTSMLHVAQMPNNPALFQPGPAMMFLVVNGVPSMANWIMVGNGQLGDQPTSPNADLPASSYVALNTSSSGGSSGSGSDSSGSRNKDGGAMAFAKASPVSVGLLVAAVGSLLALA</sequence>
<evidence type="ECO:0000256" key="3">
    <source>
        <dbReference type="SAM" id="SignalP"/>
    </source>
</evidence>
<dbReference type="Proteomes" id="UP000193218">
    <property type="component" value="Unassembled WGS sequence"/>
</dbReference>
<reference evidence="6 7" key="1">
    <citation type="submission" date="2017-03" db="EMBL/GenBank/DDBJ databases">
        <title>Widespread Adenine N6-methylation of Active Genes in Fungi.</title>
        <authorList>
            <consortium name="DOE Joint Genome Institute"/>
            <person name="Mondo S.J."/>
            <person name="Dannebaum R.O."/>
            <person name="Kuo R.C."/>
            <person name="Louie K.B."/>
            <person name="Bewick A.J."/>
            <person name="Labutti K."/>
            <person name="Haridas S."/>
            <person name="Kuo A."/>
            <person name="Salamov A."/>
            <person name="Ahrendt S.R."/>
            <person name="Lau R."/>
            <person name="Bowen B.P."/>
            <person name="Lipzen A."/>
            <person name="Sullivan W."/>
            <person name="Andreopoulos W.B."/>
            <person name="Clum A."/>
            <person name="Lindquist E."/>
            <person name="Daum C."/>
            <person name="Northen T.R."/>
            <person name="Ramamoorthy G."/>
            <person name="Schmitz R.J."/>
            <person name="Gryganskyi A."/>
            <person name="Culley D."/>
            <person name="Magnuson J."/>
            <person name="James T.Y."/>
            <person name="O'Malley M.A."/>
            <person name="Stajich J.E."/>
            <person name="Spatafora J.W."/>
            <person name="Visel A."/>
            <person name="Grigoriev I.V."/>
        </authorList>
    </citation>
    <scope>NUCLEOTIDE SEQUENCE [LARGE SCALE GENOMIC DNA]</scope>
    <source>
        <strain evidence="6 7">NRRL Y-17943</strain>
    </source>
</reference>
<dbReference type="Pfam" id="PF07250">
    <property type="entry name" value="Glyoxal_oxid_N"/>
    <property type="match status" value="1"/>
</dbReference>
<dbReference type="InterPro" id="IPR011043">
    <property type="entry name" value="Gal_Oxase/kelch_b-propeller"/>
</dbReference>
<name>A0A1Y1UKY5_9TREE</name>
<proteinExistence type="predicted"/>
<feature type="compositionally biased region" description="Low complexity" evidence="2">
    <location>
        <begin position="622"/>
        <end position="637"/>
    </location>
</feature>
<feature type="region of interest" description="Disordered" evidence="2">
    <location>
        <begin position="622"/>
        <end position="641"/>
    </location>
</feature>
<accession>A0A1Y1UKY5</accession>
<dbReference type="GeneID" id="33559897"/>
<feature type="domain" description="Galactose oxidase-like Early set" evidence="5">
    <location>
        <begin position="489"/>
        <end position="595"/>
    </location>
</feature>
<feature type="chain" id="PRO_5012508236" evidence="3">
    <location>
        <begin position="25"/>
        <end position="669"/>
    </location>
</feature>
<evidence type="ECO:0000259" key="4">
    <source>
        <dbReference type="Pfam" id="PF07250"/>
    </source>
</evidence>
<dbReference type="RefSeq" id="XP_021872633.1">
    <property type="nucleotide sequence ID" value="XM_022018088.1"/>
</dbReference>
<dbReference type="AlphaFoldDB" id="A0A1Y1UKY5"/>
<dbReference type="Gene3D" id="2.130.10.80">
    <property type="entry name" value="Galactose oxidase/kelch, beta-propeller"/>
    <property type="match status" value="1"/>
</dbReference>
<evidence type="ECO:0000259" key="5">
    <source>
        <dbReference type="Pfam" id="PF09118"/>
    </source>
</evidence>
<dbReference type="Gene3D" id="2.60.40.10">
    <property type="entry name" value="Immunoglobulins"/>
    <property type="match status" value="1"/>
</dbReference>
<feature type="domain" description="Glyoxal oxidase N-terminal" evidence="4">
    <location>
        <begin position="93"/>
        <end position="484"/>
    </location>
</feature>
<dbReference type="STRING" id="4999.A0A1Y1UKY5"/>
<evidence type="ECO:0000313" key="7">
    <source>
        <dbReference type="Proteomes" id="UP000193218"/>
    </source>
</evidence>
<dbReference type="CDD" id="cd02851">
    <property type="entry name" value="E_set_GO_C"/>
    <property type="match status" value="1"/>
</dbReference>
<organism evidence="6 7">
    <name type="scientific">Kockovaella imperatae</name>
    <dbReference type="NCBI Taxonomy" id="4999"/>
    <lineage>
        <taxon>Eukaryota</taxon>
        <taxon>Fungi</taxon>
        <taxon>Dikarya</taxon>
        <taxon>Basidiomycota</taxon>
        <taxon>Agaricomycotina</taxon>
        <taxon>Tremellomycetes</taxon>
        <taxon>Tremellales</taxon>
        <taxon>Cuniculitremaceae</taxon>
        <taxon>Kockovaella</taxon>
    </lineage>
</organism>
<keyword evidence="1 3" id="KW-0732">Signal</keyword>